<accession>A0ABW4FGG8</accession>
<evidence type="ECO:0000313" key="5">
    <source>
        <dbReference type="EMBL" id="MFD1529765.1"/>
    </source>
</evidence>
<keyword evidence="2" id="KW-0012">Acyltransferase</keyword>
<comment type="caution">
    <text evidence="5">The sequence shown here is derived from an EMBL/GenBank/DDBJ whole genome shotgun (WGS) entry which is preliminary data.</text>
</comment>
<dbReference type="SUPFAM" id="SSF53474">
    <property type="entry name" value="alpha/beta-Hydrolases"/>
    <property type="match status" value="1"/>
</dbReference>
<protein>
    <submittedName>
        <fullName evidence="5">PHA/PHB synthase family protein</fullName>
    </submittedName>
</protein>
<reference evidence="6" key="1">
    <citation type="journal article" date="2019" name="Int. J. Syst. Evol. Microbiol.">
        <title>The Global Catalogue of Microorganisms (GCM) 10K type strain sequencing project: providing services to taxonomists for standard genome sequencing and annotation.</title>
        <authorList>
            <consortium name="The Broad Institute Genomics Platform"/>
            <consortium name="The Broad Institute Genome Sequencing Center for Infectious Disease"/>
            <person name="Wu L."/>
            <person name="Ma J."/>
        </authorList>
    </citation>
    <scope>NUCLEOTIDE SEQUENCE [LARGE SCALE GENOMIC DNA]</scope>
    <source>
        <strain evidence="6">JCM 12165</strain>
    </source>
</reference>
<evidence type="ECO:0000256" key="3">
    <source>
        <dbReference type="SAM" id="MobiDB-lite"/>
    </source>
</evidence>
<feature type="compositionally biased region" description="Low complexity" evidence="3">
    <location>
        <begin position="18"/>
        <end position="30"/>
    </location>
</feature>
<dbReference type="PANTHER" id="PTHR36837">
    <property type="entry name" value="POLY(3-HYDROXYALKANOATE) POLYMERASE SUBUNIT PHAC"/>
    <property type="match status" value="1"/>
</dbReference>
<feature type="domain" description="Poly-beta-hydroxybutyrate polymerase N-terminal" evidence="4">
    <location>
        <begin position="88"/>
        <end position="249"/>
    </location>
</feature>
<dbReference type="InterPro" id="IPR010941">
    <property type="entry name" value="PhaC_N"/>
</dbReference>
<dbReference type="InterPro" id="IPR051321">
    <property type="entry name" value="PHA/PHB_synthase"/>
</dbReference>
<keyword evidence="6" id="KW-1185">Reference proteome</keyword>
<evidence type="ECO:0000259" key="4">
    <source>
        <dbReference type="Pfam" id="PF07167"/>
    </source>
</evidence>
<feature type="compositionally biased region" description="Basic and acidic residues" evidence="3">
    <location>
        <begin position="1"/>
        <end position="16"/>
    </location>
</feature>
<keyword evidence="1" id="KW-0808">Transferase</keyword>
<dbReference type="InterPro" id="IPR029058">
    <property type="entry name" value="AB_hydrolase_fold"/>
</dbReference>
<gene>
    <name evidence="5" type="ORF">ACFSCY_09965</name>
</gene>
<evidence type="ECO:0000256" key="2">
    <source>
        <dbReference type="ARBA" id="ARBA00023315"/>
    </source>
</evidence>
<dbReference type="RefSeq" id="WP_343982151.1">
    <property type="nucleotide sequence ID" value="NZ_BAAAJG010000015.1"/>
</dbReference>
<proteinExistence type="predicted"/>
<evidence type="ECO:0000313" key="6">
    <source>
        <dbReference type="Proteomes" id="UP001597145"/>
    </source>
</evidence>
<organism evidence="5 6">
    <name type="scientific">Pseudonocardia aurantiaca</name>
    <dbReference type="NCBI Taxonomy" id="75290"/>
    <lineage>
        <taxon>Bacteria</taxon>
        <taxon>Bacillati</taxon>
        <taxon>Actinomycetota</taxon>
        <taxon>Actinomycetes</taxon>
        <taxon>Pseudonocardiales</taxon>
        <taxon>Pseudonocardiaceae</taxon>
        <taxon>Pseudonocardia</taxon>
    </lineage>
</organism>
<name>A0ABW4FGG8_9PSEU</name>
<dbReference type="Proteomes" id="UP001597145">
    <property type="component" value="Unassembled WGS sequence"/>
</dbReference>
<evidence type="ECO:0000256" key="1">
    <source>
        <dbReference type="ARBA" id="ARBA00022679"/>
    </source>
</evidence>
<feature type="region of interest" description="Disordered" evidence="3">
    <location>
        <begin position="1"/>
        <end position="42"/>
    </location>
</feature>
<dbReference type="EMBL" id="JBHUCP010000005">
    <property type="protein sequence ID" value="MFD1529765.1"/>
    <property type="molecule type" value="Genomic_DNA"/>
</dbReference>
<sequence length="532" mass="55526">MNDEHPAPRHAGREAAEAAEAARNGTSAGATGMPLRGPRSRVPAAPGLRLAAALAGRPFTVARRGTGLAAELTRIGLGRSALAPPPDDPRYADPAWQANPLLRRAVQVHLAASAAAQALVGDARLDSDDDERMRTAIRVVAAALAPSNTPLNPAAWRAAADTGGRLMTDLADLASPLRPPATAGPGPFEVGTDVAATPGAVVLRTPVFELLQYLPQTESVRDVPLIVVPPLRGRYYLADLAPGRSIVEHHVRGGQQVFAISWRNPAAGHSDWDVDTYGQAVLDAMDAAEHVARTPRTSLMAFGSGGTITAMLLGHLAAIGAQQRVATVTLAATVLDRENSASDPLGWPGREAAVAHGAPHMLFWTVDRTRMPAGLHRRLSDVLRNGALAVPGASSLLGTPLDLAKVDRDCYVVAGVGDRAAVWTDVHRSARLLDGACRFLLADGGQLGSLVSPPGEPGASFRAATPGTIAAPAGAPPDRWIALPGTEQGSWWDDHLRWLTARTGPDHDAPPELGGRGMHALAPAPGEYVLEV</sequence>
<dbReference type="Pfam" id="PF07167">
    <property type="entry name" value="PhaC_N"/>
    <property type="match status" value="1"/>
</dbReference>
<dbReference type="PANTHER" id="PTHR36837:SF5">
    <property type="entry name" value="POLY-3-HYDROXYBUTYRATE SYNTHASE"/>
    <property type="match status" value="1"/>
</dbReference>